<organism evidence="6 7">
    <name type="scientific">Rhizobium leguminosarum bv. trifolii WSM2297</name>
    <dbReference type="NCBI Taxonomy" id="754762"/>
    <lineage>
        <taxon>Bacteria</taxon>
        <taxon>Pseudomonadati</taxon>
        <taxon>Pseudomonadota</taxon>
        <taxon>Alphaproteobacteria</taxon>
        <taxon>Hyphomicrobiales</taxon>
        <taxon>Rhizobiaceae</taxon>
        <taxon>Rhizobium/Agrobacterium group</taxon>
        <taxon>Rhizobium</taxon>
    </lineage>
</organism>
<reference evidence="6 7" key="1">
    <citation type="submission" date="2012-02" db="EMBL/GenBank/DDBJ databases">
        <title>Improved High-Quality Draft Sequence of Rhizobium leguminosarum bv. trifolii WSM2297.</title>
        <authorList>
            <consortium name="US DOE Joint Genome Institute"/>
            <person name="Lucas S."/>
            <person name="Han J."/>
            <person name="Lapidus A."/>
            <person name="Cheng J.-F."/>
            <person name="Goodwin L."/>
            <person name="Pitluck S."/>
            <person name="Peters L."/>
            <person name="Ovchinnikova G."/>
            <person name="Zhang X."/>
            <person name="Detter J.C."/>
            <person name="Han C."/>
            <person name="Tapia R."/>
            <person name="Land M."/>
            <person name="Hauser L."/>
            <person name="Kyrpides N."/>
            <person name="Ivanova N."/>
            <person name="Pagani I."/>
            <person name="Brau L."/>
            <person name="Yates R."/>
            <person name="O'Hara G."/>
            <person name="Rui T."/>
            <person name="Howieson J."/>
            <person name="Reeve W."/>
            <person name="Woyke T."/>
        </authorList>
    </citation>
    <scope>NUCLEOTIDE SEQUENCE [LARGE SCALE GENOMIC DNA]</scope>
    <source>
        <strain evidence="6 7">WSM2297</strain>
    </source>
</reference>
<feature type="transmembrane region" description="Helical" evidence="5">
    <location>
        <begin position="108"/>
        <end position="126"/>
    </location>
</feature>
<evidence type="ECO:0000313" key="6">
    <source>
        <dbReference type="EMBL" id="EJC82354.1"/>
    </source>
</evidence>
<dbReference type="RefSeq" id="WP_003583946.1">
    <property type="nucleotide sequence ID" value="NZ_JH719395.1"/>
</dbReference>
<proteinExistence type="predicted"/>
<gene>
    <name evidence="6" type="ORF">Rleg4DRAFT_4064</name>
</gene>
<dbReference type="EMBL" id="JH719395">
    <property type="protein sequence ID" value="EJC82354.1"/>
    <property type="molecule type" value="Genomic_DNA"/>
</dbReference>
<evidence type="ECO:0000256" key="3">
    <source>
        <dbReference type="ARBA" id="ARBA00022989"/>
    </source>
</evidence>
<comment type="subcellular location">
    <subcellularLocation>
        <location evidence="1">Membrane</location>
        <topology evidence="1">Multi-pass membrane protein</topology>
    </subcellularLocation>
</comment>
<evidence type="ECO:0000313" key="7">
    <source>
        <dbReference type="Proteomes" id="UP000005732"/>
    </source>
</evidence>
<evidence type="ECO:0000256" key="4">
    <source>
        <dbReference type="ARBA" id="ARBA00023136"/>
    </source>
</evidence>
<dbReference type="Proteomes" id="UP000005732">
    <property type="component" value="Unassembled WGS sequence"/>
</dbReference>
<dbReference type="GO" id="GO:0016020">
    <property type="term" value="C:membrane"/>
    <property type="evidence" value="ECO:0007669"/>
    <property type="project" value="UniProtKB-SubCell"/>
</dbReference>
<sequence length="136" mass="14281">MRPRSPTTTASPATKVKILSWVLRLLAAAVFLAAGGAKLAGAQMMVDGFNQIGIGQWFRVMTGVVEVAGGIALVVPATAAFGGLMLAVTMVCAIMTHLFVIGGNPAPAFLLMVMTGTVAWLHRTSIADMLSRLRQR</sequence>
<keyword evidence="4 5" id="KW-0472">Membrane</keyword>
<evidence type="ECO:0000256" key="2">
    <source>
        <dbReference type="ARBA" id="ARBA00022692"/>
    </source>
</evidence>
<keyword evidence="2 5" id="KW-0812">Transmembrane</keyword>
<evidence type="ECO:0000256" key="5">
    <source>
        <dbReference type="SAM" id="Phobius"/>
    </source>
</evidence>
<dbReference type="HOGENOM" id="CLU_126433_7_1_5"/>
<dbReference type="Pfam" id="PF13564">
    <property type="entry name" value="DoxX_2"/>
    <property type="match status" value="1"/>
</dbReference>
<dbReference type="OrthoDB" id="3576439at2"/>
<feature type="transmembrane region" description="Helical" evidence="5">
    <location>
        <begin position="21"/>
        <end position="45"/>
    </location>
</feature>
<name>J0KX76_RHILT</name>
<protein>
    <submittedName>
        <fullName evidence="6">DoxX protein</fullName>
    </submittedName>
</protein>
<dbReference type="InterPro" id="IPR032808">
    <property type="entry name" value="DoxX"/>
</dbReference>
<keyword evidence="3 5" id="KW-1133">Transmembrane helix</keyword>
<evidence type="ECO:0000256" key="1">
    <source>
        <dbReference type="ARBA" id="ARBA00004141"/>
    </source>
</evidence>
<dbReference type="AlphaFoldDB" id="J0KX76"/>
<feature type="transmembrane region" description="Helical" evidence="5">
    <location>
        <begin position="57"/>
        <end position="77"/>
    </location>
</feature>
<accession>J0KX76</accession>